<organism evidence="2 4">
    <name type="scientific">Aliarcobacter skirrowii CCUG 10374</name>
    <dbReference type="NCBI Taxonomy" id="1032239"/>
    <lineage>
        <taxon>Bacteria</taxon>
        <taxon>Pseudomonadati</taxon>
        <taxon>Campylobacterota</taxon>
        <taxon>Epsilonproteobacteria</taxon>
        <taxon>Campylobacterales</taxon>
        <taxon>Arcobacteraceae</taxon>
        <taxon>Aliarcobacter</taxon>
    </lineage>
</organism>
<dbReference type="EMBL" id="NXIC01000003">
    <property type="protein sequence ID" value="RXI25906.1"/>
    <property type="molecule type" value="Genomic_DNA"/>
</dbReference>
<evidence type="ECO:0000313" key="3">
    <source>
        <dbReference type="EMBL" id="RXI25906.1"/>
    </source>
</evidence>
<feature type="signal peptide" evidence="1">
    <location>
        <begin position="1"/>
        <end position="23"/>
    </location>
</feature>
<dbReference type="Proteomes" id="UP000262029">
    <property type="component" value="Chromosome"/>
</dbReference>
<evidence type="ECO:0000313" key="5">
    <source>
        <dbReference type="Proteomes" id="UP000290580"/>
    </source>
</evidence>
<sequence length="178" mass="20442">MKKQILSATILALILLGCSDPKAATKENFEPVINKYLSENKDIFSCSYLGNNFPFVDNTGLRKKHLQKYVDLGLITEETEVKMHKGAFMGQDIKVEINTYDLTELGKEHYKNEQFCFGEPKVKQIIGFTEPVDFVGQKVTEVDYELKLENLPNWYKIDTTKNKKIVLKLSDDGWVILK</sequence>
<reference evidence="3 5" key="1">
    <citation type="submission" date="2017-09" db="EMBL/GenBank/DDBJ databases">
        <title>Genomics of the genus Arcobacter.</title>
        <authorList>
            <person name="Perez-Cataluna A."/>
            <person name="Figueras M.J."/>
            <person name="Salas-Masso N."/>
        </authorList>
    </citation>
    <scope>NUCLEOTIDE SEQUENCE [LARGE SCALE GENOMIC DNA]</scope>
    <source>
        <strain evidence="3 5">LMG 6621</strain>
    </source>
</reference>
<evidence type="ECO:0000313" key="4">
    <source>
        <dbReference type="Proteomes" id="UP000262029"/>
    </source>
</evidence>
<dbReference type="AlphaFoldDB" id="A0AAD0WNN0"/>
<evidence type="ECO:0000256" key="1">
    <source>
        <dbReference type="SAM" id="SignalP"/>
    </source>
</evidence>
<dbReference type="PROSITE" id="PS51257">
    <property type="entry name" value="PROKAR_LIPOPROTEIN"/>
    <property type="match status" value="1"/>
</dbReference>
<dbReference type="Proteomes" id="UP000290580">
    <property type="component" value="Unassembled WGS sequence"/>
</dbReference>
<reference evidence="2 4" key="2">
    <citation type="submission" date="2018-08" db="EMBL/GenBank/DDBJ databases">
        <title>Complete genome of the Arcobacter skirrowii type strain LMG 6621.</title>
        <authorList>
            <person name="Miller W.G."/>
            <person name="Yee E."/>
            <person name="Bono J.L."/>
        </authorList>
    </citation>
    <scope>NUCLEOTIDE SEQUENCE [LARGE SCALE GENOMIC DNA]</scope>
    <source>
        <strain evidence="2 4">CCUG 10374</strain>
    </source>
</reference>
<evidence type="ECO:0008006" key="6">
    <source>
        <dbReference type="Google" id="ProtNLM"/>
    </source>
</evidence>
<protein>
    <recommendedName>
        <fullName evidence="6">Beta-lactamase-inhibitor-like PepSY-like domain-containing protein</fullName>
    </recommendedName>
</protein>
<name>A0AAD0WNN0_9BACT</name>
<evidence type="ECO:0000313" key="2">
    <source>
        <dbReference type="EMBL" id="AXX85093.1"/>
    </source>
</evidence>
<keyword evidence="5" id="KW-1185">Reference proteome</keyword>
<accession>A0AAD0WNN0</accession>
<dbReference type="EMBL" id="CP032099">
    <property type="protein sequence ID" value="AXX85093.1"/>
    <property type="molecule type" value="Genomic_DNA"/>
</dbReference>
<dbReference type="GeneID" id="61751040"/>
<proteinExistence type="predicted"/>
<dbReference type="RefSeq" id="WP_115588289.1">
    <property type="nucleotide sequence ID" value="NZ_CP032099.1"/>
</dbReference>
<keyword evidence="1" id="KW-0732">Signal</keyword>
<gene>
    <name evidence="2" type="ORF">ASKIR_1289</name>
    <name evidence="3" type="ORF">CP959_06295</name>
</gene>
<feature type="chain" id="PRO_5041967580" description="Beta-lactamase-inhibitor-like PepSY-like domain-containing protein" evidence="1">
    <location>
        <begin position="24"/>
        <end position="178"/>
    </location>
</feature>